<comment type="caution">
    <text evidence="18">The sequence shown here is derived from an EMBL/GenBank/DDBJ whole genome shotgun (WGS) entry which is preliminary data.</text>
</comment>
<dbReference type="Gene3D" id="1.20.1300.10">
    <property type="entry name" value="Fumarate reductase/succinate dehydrogenase, transmembrane subunit"/>
    <property type="match status" value="1"/>
</dbReference>
<evidence type="ECO:0000256" key="9">
    <source>
        <dbReference type="ARBA" id="ARBA00022532"/>
    </source>
</evidence>
<keyword evidence="14 17" id="KW-1133">Transmembrane helix</keyword>
<comment type="pathway">
    <text evidence="4">Carbohydrate metabolism; tricarboxylic acid cycle.</text>
</comment>
<reference evidence="18 19" key="1">
    <citation type="journal article" date="2020" name="Microorganisms">
        <title>Osmotic Adaptation and Compatible Solute Biosynthesis of Phototrophic Bacteria as Revealed from Genome Analyses.</title>
        <authorList>
            <person name="Imhoff J.F."/>
            <person name="Rahn T."/>
            <person name="Kunzel S."/>
            <person name="Keller A."/>
            <person name="Neulinger S.C."/>
        </authorList>
    </citation>
    <scope>NUCLEOTIDE SEQUENCE [LARGE SCALE GENOMIC DNA]</scope>
    <source>
        <strain evidence="18 19">DSM 6210</strain>
    </source>
</reference>
<keyword evidence="6" id="KW-0813">Transport</keyword>
<dbReference type="Proteomes" id="UP000748752">
    <property type="component" value="Unassembled WGS sequence"/>
</dbReference>
<protein>
    <recommendedName>
        <fullName evidence="5">Succinate dehydrogenase hydrophobic membrane anchor subunit</fullName>
    </recommendedName>
</protein>
<evidence type="ECO:0000256" key="3">
    <source>
        <dbReference type="ARBA" id="ARBA00004429"/>
    </source>
</evidence>
<keyword evidence="11 17" id="KW-0812">Transmembrane</keyword>
<dbReference type="Pfam" id="PF01127">
    <property type="entry name" value="Sdh_cyt"/>
    <property type="match status" value="1"/>
</dbReference>
<comment type="cofactor">
    <cofactor evidence="1">
        <name>heme</name>
        <dbReference type="ChEBI" id="CHEBI:30413"/>
    </cofactor>
</comment>
<dbReference type="NCBIfam" id="TIGR02968">
    <property type="entry name" value="succ_dehyd_anc"/>
    <property type="match status" value="1"/>
</dbReference>
<evidence type="ECO:0000256" key="13">
    <source>
        <dbReference type="ARBA" id="ARBA00022982"/>
    </source>
</evidence>
<keyword evidence="10" id="KW-0349">Heme</keyword>
<keyword evidence="12" id="KW-0479">Metal-binding</keyword>
<evidence type="ECO:0000313" key="19">
    <source>
        <dbReference type="Proteomes" id="UP000748752"/>
    </source>
</evidence>
<evidence type="ECO:0000256" key="8">
    <source>
        <dbReference type="ARBA" id="ARBA00022519"/>
    </source>
</evidence>
<dbReference type="PANTHER" id="PTHR38689">
    <property type="entry name" value="SUCCINATE DEHYDROGENASE HYDROPHOBIC MEMBRANE ANCHOR SUBUNIT"/>
    <property type="match status" value="1"/>
</dbReference>
<evidence type="ECO:0000256" key="6">
    <source>
        <dbReference type="ARBA" id="ARBA00022448"/>
    </source>
</evidence>
<evidence type="ECO:0000256" key="1">
    <source>
        <dbReference type="ARBA" id="ARBA00001971"/>
    </source>
</evidence>
<keyword evidence="16 17" id="KW-0472">Membrane</keyword>
<dbReference type="SUPFAM" id="SSF81343">
    <property type="entry name" value="Fumarate reductase respiratory complex transmembrane subunits"/>
    <property type="match status" value="1"/>
</dbReference>
<evidence type="ECO:0000256" key="17">
    <source>
        <dbReference type="SAM" id="Phobius"/>
    </source>
</evidence>
<sequence>MSRRASGLKAWFLQRTTAVYLGLFGSYLALYFMLSAPASHAELVAWAASPWVALGLLLFIPILLAHAWVGIRDVLMDYMKPIGPRATAMTLVGFVLLASGLWAAQAIIAARAFQ</sequence>
<dbReference type="PANTHER" id="PTHR38689:SF1">
    <property type="entry name" value="SUCCINATE DEHYDROGENASE HYDROPHOBIC MEMBRANE ANCHOR SUBUNIT"/>
    <property type="match status" value="1"/>
</dbReference>
<evidence type="ECO:0000256" key="14">
    <source>
        <dbReference type="ARBA" id="ARBA00022989"/>
    </source>
</evidence>
<keyword evidence="9" id="KW-0816">Tricarboxylic acid cycle</keyword>
<evidence type="ECO:0000256" key="12">
    <source>
        <dbReference type="ARBA" id="ARBA00022723"/>
    </source>
</evidence>
<proteinExistence type="predicted"/>
<keyword evidence="7" id="KW-1003">Cell membrane</keyword>
<keyword evidence="13" id="KW-0249">Electron transport</keyword>
<feature type="transmembrane region" description="Helical" evidence="17">
    <location>
        <begin position="12"/>
        <end position="34"/>
    </location>
</feature>
<feature type="transmembrane region" description="Helical" evidence="17">
    <location>
        <begin position="46"/>
        <end position="69"/>
    </location>
</feature>
<evidence type="ECO:0000256" key="11">
    <source>
        <dbReference type="ARBA" id="ARBA00022692"/>
    </source>
</evidence>
<evidence type="ECO:0000256" key="2">
    <source>
        <dbReference type="ARBA" id="ARBA00004050"/>
    </source>
</evidence>
<evidence type="ECO:0000256" key="16">
    <source>
        <dbReference type="ARBA" id="ARBA00023136"/>
    </source>
</evidence>
<evidence type="ECO:0000256" key="5">
    <source>
        <dbReference type="ARBA" id="ARBA00019425"/>
    </source>
</evidence>
<name>A0ABS1CD17_9GAMM</name>
<keyword evidence="19" id="KW-1185">Reference proteome</keyword>
<comment type="subcellular location">
    <subcellularLocation>
        <location evidence="3">Cell inner membrane</location>
        <topology evidence="3">Multi-pass membrane protein</topology>
    </subcellularLocation>
</comment>
<comment type="function">
    <text evidence="2">Membrane-anchoring subunit of succinate dehydrogenase (SDH).</text>
</comment>
<dbReference type="EMBL" id="NRRV01000005">
    <property type="protein sequence ID" value="MBK1629790.1"/>
    <property type="molecule type" value="Genomic_DNA"/>
</dbReference>
<evidence type="ECO:0000256" key="4">
    <source>
        <dbReference type="ARBA" id="ARBA00005163"/>
    </source>
</evidence>
<feature type="transmembrane region" description="Helical" evidence="17">
    <location>
        <begin position="90"/>
        <end position="113"/>
    </location>
</feature>
<evidence type="ECO:0000313" key="18">
    <source>
        <dbReference type="EMBL" id="MBK1629790.1"/>
    </source>
</evidence>
<dbReference type="InterPro" id="IPR014312">
    <property type="entry name" value="Succ_DH_anchor"/>
</dbReference>
<keyword evidence="8" id="KW-0997">Cell inner membrane</keyword>
<organism evidence="18 19">
    <name type="scientific">Thiohalocapsa halophila</name>
    <dbReference type="NCBI Taxonomy" id="69359"/>
    <lineage>
        <taxon>Bacteria</taxon>
        <taxon>Pseudomonadati</taxon>
        <taxon>Pseudomonadota</taxon>
        <taxon>Gammaproteobacteria</taxon>
        <taxon>Chromatiales</taxon>
        <taxon>Chromatiaceae</taxon>
        <taxon>Thiohalocapsa</taxon>
    </lineage>
</organism>
<evidence type="ECO:0000256" key="15">
    <source>
        <dbReference type="ARBA" id="ARBA00023004"/>
    </source>
</evidence>
<dbReference type="InterPro" id="IPR034804">
    <property type="entry name" value="SQR/QFR_C/D"/>
</dbReference>
<dbReference type="InterPro" id="IPR000701">
    <property type="entry name" value="SuccDH_FuR_B_TM-su"/>
</dbReference>
<accession>A0ABS1CD17</accession>
<keyword evidence="15" id="KW-0408">Iron</keyword>
<gene>
    <name evidence="18" type="primary">sdhD</name>
    <name evidence="18" type="ORF">CKO31_03340</name>
</gene>
<evidence type="ECO:0000256" key="10">
    <source>
        <dbReference type="ARBA" id="ARBA00022617"/>
    </source>
</evidence>
<evidence type="ECO:0000256" key="7">
    <source>
        <dbReference type="ARBA" id="ARBA00022475"/>
    </source>
</evidence>
<dbReference type="RefSeq" id="WP_200234090.1">
    <property type="nucleotide sequence ID" value="NZ_NRRV01000005.1"/>
</dbReference>